<accession>A0A081FVV5</accession>
<dbReference type="STRING" id="1232683.ADIMK_3132"/>
<dbReference type="PANTHER" id="PTHR33835">
    <property type="entry name" value="YALI0C07656P"/>
    <property type="match status" value="1"/>
</dbReference>
<sequence length="232" mass="25939">MQSIGENIWIFDGEAVPFFTLPYTTRMTVIRLSDGGLWVHSPIKLTAEIRESLNALGPIQYLIAPNALHHLFIGDWAEAYPEAQLCGTREVIEKRPDVHFNQTLLPDAEYGWSQEIDSLLFTGSKSMQECVFFHRASSTLLLTDLIENFAPEALPPLKRWIARCAGIVAPKGKTPIDWRITFYPNKALVRAHLETILSWQPKAIVMAHGVPVMSGAPAFLKRAFGWTGLTPG</sequence>
<dbReference type="Pfam" id="PF14234">
    <property type="entry name" value="DUF4336"/>
    <property type="match status" value="1"/>
</dbReference>
<dbReference type="Proteomes" id="UP000028252">
    <property type="component" value="Unassembled WGS sequence"/>
</dbReference>
<reference evidence="1 2" key="1">
    <citation type="submission" date="2014-04" db="EMBL/GenBank/DDBJ databases">
        <title>Marinobacterium kochiensis sp. nov., isolated from sediment sample collected from Kochi backwaters in Kerala, India.</title>
        <authorList>
            <person name="Singh A."/>
            <person name="Pinnaka A.K."/>
        </authorList>
    </citation>
    <scope>NUCLEOTIDE SEQUENCE [LARGE SCALE GENOMIC DNA]</scope>
    <source>
        <strain evidence="1 2">AK27</strain>
    </source>
</reference>
<proteinExistence type="predicted"/>
<dbReference type="PATRIC" id="fig|1232683.4.peg.3082"/>
<dbReference type="PANTHER" id="PTHR33835:SF1">
    <property type="entry name" value="METALLO-BETA-LACTAMASE DOMAIN-CONTAINING PROTEIN"/>
    <property type="match status" value="1"/>
</dbReference>
<dbReference type="SUPFAM" id="SSF56281">
    <property type="entry name" value="Metallo-hydrolase/oxidoreductase"/>
    <property type="match status" value="1"/>
</dbReference>
<dbReference type="EMBL" id="JMQN01000047">
    <property type="protein sequence ID" value="KEA62660.1"/>
    <property type="molecule type" value="Genomic_DNA"/>
</dbReference>
<dbReference type="InterPro" id="IPR025638">
    <property type="entry name" value="DUF4336"/>
</dbReference>
<gene>
    <name evidence="1" type="ORF">ADIMK_3132</name>
</gene>
<evidence type="ECO:0008006" key="3">
    <source>
        <dbReference type="Google" id="ProtNLM"/>
    </source>
</evidence>
<dbReference type="RefSeq" id="WP_036190174.1">
    <property type="nucleotide sequence ID" value="NZ_JMQN01000047.1"/>
</dbReference>
<evidence type="ECO:0000313" key="2">
    <source>
        <dbReference type="Proteomes" id="UP000028252"/>
    </source>
</evidence>
<dbReference type="AlphaFoldDB" id="A0A081FVV5"/>
<dbReference type="InterPro" id="IPR036866">
    <property type="entry name" value="RibonucZ/Hydroxyglut_hydro"/>
</dbReference>
<name>A0A081FVV5_9GAMM</name>
<keyword evidence="2" id="KW-1185">Reference proteome</keyword>
<organism evidence="1 2">
    <name type="scientific">Marinobacterium lacunae</name>
    <dbReference type="NCBI Taxonomy" id="1232683"/>
    <lineage>
        <taxon>Bacteria</taxon>
        <taxon>Pseudomonadati</taxon>
        <taxon>Pseudomonadota</taxon>
        <taxon>Gammaproteobacteria</taxon>
        <taxon>Oceanospirillales</taxon>
        <taxon>Oceanospirillaceae</taxon>
        <taxon>Marinobacterium</taxon>
    </lineage>
</organism>
<evidence type="ECO:0000313" key="1">
    <source>
        <dbReference type="EMBL" id="KEA62660.1"/>
    </source>
</evidence>
<dbReference type="OrthoDB" id="450111at2"/>
<dbReference type="eggNOG" id="COG4221">
    <property type="taxonomic scope" value="Bacteria"/>
</dbReference>
<protein>
    <recommendedName>
        <fullName evidence="3">DUF4336 domain-containing protein</fullName>
    </recommendedName>
</protein>
<comment type="caution">
    <text evidence="1">The sequence shown here is derived from an EMBL/GenBank/DDBJ whole genome shotgun (WGS) entry which is preliminary data.</text>
</comment>